<organism evidence="1 2">
    <name type="scientific">Sphingomonas jejuensis</name>
    <dbReference type="NCBI Taxonomy" id="904715"/>
    <lineage>
        <taxon>Bacteria</taxon>
        <taxon>Pseudomonadati</taxon>
        <taxon>Pseudomonadota</taxon>
        <taxon>Alphaproteobacteria</taxon>
        <taxon>Sphingomonadales</taxon>
        <taxon>Sphingomonadaceae</taxon>
        <taxon>Sphingomonas</taxon>
    </lineage>
</organism>
<gene>
    <name evidence="1" type="ORF">GGR88_000341</name>
</gene>
<sequence length="213" mass="22456">MRHATTSLAALALVLVGGCQRNLEIDSSGGVSTVRSACPAVGIPAGTGDITLFNPENSRTADAIDVTASITNLRTQCGDQGDQIVSRTTFDVQAQRRDNRGARQVVLPYYASVVQGGTSVVAKRVSRVTLSFADGQYRATAQGEASGVVSRAAATIPAEIEAQITRRRRPGDADAAVDPLADPTVRQAVARASFELLVGFALTPEQLRYNVTR</sequence>
<dbReference type="EMBL" id="JAATJE010000001">
    <property type="protein sequence ID" value="NJC32867.1"/>
    <property type="molecule type" value="Genomic_DNA"/>
</dbReference>
<reference evidence="1 2" key="1">
    <citation type="submission" date="2020-03" db="EMBL/GenBank/DDBJ databases">
        <title>Genomic Encyclopedia of Type Strains, Phase IV (KMG-IV): sequencing the most valuable type-strain genomes for metagenomic binning, comparative biology and taxonomic classification.</title>
        <authorList>
            <person name="Goeker M."/>
        </authorList>
    </citation>
    <scope>NUCLEOTIDE SEQUENCE [LARGE SCALE GENOMIC DNA]</scope>
    <source>
        <strain evidence="1 2">DSM 27651</strain>
    </source>
</reference>
<proteinExistence type="predicted"/>
<evidence type="ECO:0000313" key="2">
    <source>
        <dbReference type="Proteomes" id="UP000734218"/>
    </source>
</evidence>
<evidence type="ECO:0000313" key="1">
    <source>
        <dbReference type="EMBL" id="NJC32867.1"/>
    </source>
</evidence>
<accession>A0ABX0XJ85</accession>
<dbReference type="PROSITE" id="PS51257">
    <property type="entry name" value="PROKAR_LIPOPROTEIN"/>
    <property type="match status" value="1"/>
</dbReference>
<keyword evidence="2" id="KW-1185">Reference proteome</keyword>
<dbReference type="RefSeq" id="WP_167952365.1">
    <property type="nucleotide sequence ID" value="NZ_JAATJE010000001.1"/>
</dbReference>
<protein>
    <submittedName>
        <fullName evidence="1">Uncharacterized protein</fullName>
    </submittedName>
</protein>
<comment type="caution">
    <text evidence="1">The sequence shown here is derived from an EMBL/GenBank/DDBJ whole genome shotgun (WGS) entry which is preliminary data.</text>
</comment>
<name>A0ABX0XJ85_9SPHN</name>
<dbReference type="Proteomes" id="UP000734218">
    <property type="component" value="Unassembled WGS sequence"/>
</dbReference>